<dbReference type="NCBIfam" id="NF038353">
    <property type="entry name" value="FxLYD_dom"/>
    <property type="match status" value="1"/>
</dbReference>
<comment type="caution">
    <text evidence="1">The sequence shown here is derived from an EMBL/GenBank/DDBJ whole genome shotgun (WGS) entry which is preliminary data.</text>
</comment>
<reference evidence="1" key="2">
    <citation type="journal article" date="2021" name="PeerJ">
        <title>Extensive microbial diversity within the chicken gut microbiome revealed by metagenomics and culture.</title>
        <authorList>
            <person name="Gilroy R."/>
            <person name="Ravi A."/>
            <person name="Getino M."/>
            <person name="Pursley I."/>
            <person name="Horton D.L."/>
            <person name="Alikhan N.F."/>
            <person name="Baker D."/>
            <person name="Gharbi K."/>
            <person name="Hall N."/>
            <person name="Watson M."/>
            <person name="Adriaenssens E.M."/>
            <person name="Foster-Nyarko E."/>
            <person name="Jarju S."/>
            <person name="Secka A."/>
            <person name="Antonio M."/>
            <person name="Oren A."/>
            <person name="Chaudhuri R.R."/>
            <person name="La Ragione R."/>
            <person name="Hildebrand F."/>
            <person name="Pallen M.J."/>
        </authorList>
    </citation>
    <scope>NUCLEOTIDE SEQUENCE</scope>
    <source>
        <strain evidence="1">CHK147-3167</strain>
    </source>
</reference>
<dbReference type="EMBL" id="DVFV01000046">
    <property type="protein sequence ID" value="HIQ90488.1"/>
    <property type="molecule type" value="Genomic_DNA"/>
</dbReference>
<accession>A0A9D0ZQ92</accession>
<reference evidence="1" key="1">
    <citation type="submission" date="2020-10" db="EMBL/GenBank/DDBJ databases">
        <authorList>
            <person name="Gilroy R."/>
        </authorList>
    </citation>
    <scope>NUCLEOTIDE SEQUENCE</scope>
    <source>
        <strain evidence="1">CHK147-3167</strain>
    </source>
</reference>
<sequence length="131" mass="14544">MTVLIILIIILIIVLCVNNSNDKKLKPEVITNTNEGIIKEEDYNGLVFNNVSLITEKGYTTFTASVTNRNSEVSNISDVNINFYDKNNNLIMSFRGNIGDNLSPGETRTITSSTKGNLKGASYKTITEYDE</sequence>
<dbReference type="InterPro" id="IPR047676">
    <property type="entry name" value="FxLYD_dom"/>
</dbReference>
<dbReference type="AlphaFoldDB" id="A0A9D0ZQ92"/>
<proteinExistence type="predicted"/>
<protein>
    <submittedName>
        <fullName evidence="1">Uncharacterized protein</fullName>
    </submittedName>
</protein>
<name>A0A9D0ZQ92_9FIRM</name>
<gene>
    <name evidence="1" type="ORF">IAB27_02520</name>
</gene>
<evidence type="ECO:0000313" key="1">
    <source>
        <dbReference type="EMBL" id="HIQ90488.1"/>
    </source>
</evidence>
<dbReference type="Proteomes" id="UP000886786">
    <property type="component" value="Unassembled WGS sequence"/>
</dbReference>
<organism evidence="1 2">
    <name type="scientific">Candidatus Coprosoma intestinipullorum</name>
    <dbReference type="NCBI Taxonomy" id="2840752"/>
    <lineage>
        <taxon>Bacteria</taxon>
        <taxon>Bacillati</taxon>
        <taxon>Bacillota</taxon>
        <taxon>Bacillota incertae sedis</taxon>
        <taxon>Candidatus Coprosoma</taxon>
    </lineage>
</organism>
<evidence type="ECO:0000313" key="2">
    <source>
        <dbReference type="Proteomes" id="UP000886786"/>
    </source>
</evidence>